<dbReference type="GO" id="GO:0005886">
    <property type="term" value="C:plasma membrane"/>
    <property type="evidence" value="ECO:0007669"/>
    <property type="project" value="UniProtKB-SubCell"/>
</dbReference>
<accession>A0A238VTJ9</accession>
<feature type="transmembrane region" description="Helical" evidence="1">
    <location>
        <begin position="240"/>
        <end position="262"/>
    </location>
</feature>
<keyword evidence="3" id="KW-1185">Reference proteome</keyword>
<keyword evidence="1" id="KW-0472">Membrane</keyword>
<protein>
    <recommendedName>
        <fullName evidence="4">Mannosyltransferase</fullName>
    </recommendedName>
</protein>
<evidence type="ECO:0000313" key="3">
    <source>
        <dbReference type="Proteomes" id="UP000198379"/>
    </source>
</evidence>
<dbReference type="RefSeq" id="WP_089369648.1">
    <property type="nucleotide sequence ID" value="NZ_BMEP01000002.1"/>
</dbReference>
<evidence type="ECO:0008006" key="4">
    <source>
        <dbReference type="Google" id="ProtNLM"/>
    </source>
</evidence>
<feature type="transmembrane region" description="Helical" evidence="1">
    <location>
        <begin position="158"/>
        <end position="180"/>
    </location>
</feature>
<keyword evidence="1" id="KW-0812">Transmembrane</keyword>
<feature type="transmembrane region" description="Helical" evidence="1">
    <location>
        <begin position="376"/>
        <end position="396"/>
    </location>
</feature>
<dbReference type="Proteomes" id="UP000198379">
    <property type="component" value="Unassembled WGS sequence"/>
</dbReference>
<feature type="transmembrane region" description="Helical" evidence="1">
    <location>
        <begin position="282"/>
        <end position="301"/>
    </location>
</feature>
<dbReference type="Pfam" id="PF26314">
    <property type="entry name" value="MptA_B_family"/>
    <property type="match status" value="1"/>
</dbReference>
<proteinExistence type="predicted"/>
<feature type="transmembrane region" description="Helical" evidence="1">
    <location>
        <begin position="60"/>
        <end position="78"/>
    </location>
</feature>
<feature type="transmembrane region" description="Helical" evidence="1">
    <location>
        <begin position="35"/>
        <end position="53"/>
    </location>
</feature>
<organism evidence="2 3">
    <name type="scientific">Dokdonia pacifica</name>
    <dbReference type="NCBI Taxonomy" id="1627892"/>
    <lineage>
        <taxon>Bacteria</taxon>
        <taxon>Pseudomonadati</taxon>
        <taxon>Bacteroidota</taxon>
        <taxon>Flavobacteriia</taxon>
        <taxon>Flavobacteriales</taxon>
        <taxon>Flavobacteriaceae</taxon>
        <taxon>Dokdonia</taxon>
    </lineage>
</organism>
<keyword evidence="1" id="KW-1133">Transmembrane helix</keyword>
<evidence type="ECO:0000313" key="2">
    <source>
        <dbReference type="EMBL" id="SNR37113.1"/>
    </source>
</evidence>
<feature type="transmembrane region" description="Helical" evidence="1">
    <location>
        <begin position="187"/>
        <end position="205"/>
    </location>
</feature>
<sequence length="462" mass="53112">MIAQIWKYHKLPLLLALLSLVFYWVFTYDLVRNDFIKLFTLYSALFFLFYKIVQLGKTDFWLLAFIAFVFRLIFLPAIPNLSQDFYRFIWDGRLLLEGFNPYLTTPLSYVESGTMDIVSQADALYKGMGELNGSHYTNYPPINQLCFAIAGLFSGNSITGAAVVFRILILIADMGIIILGKKLLQRMGLPIHAIFWYALNPFIIIEMTGNLHFESVMLFFVIWSLYLLHKGKWIGSAVLLALSISIKLLPLLFLPLLFQFLLSRKAIQGKNLFLSWKGWKQAALYYLVVLGTVALTFAPFLTGEFAENFGASIALWFKKFEFNASIYYVIRWIGFKVVGWNIIGDVGPLLPRYVVGLLLLFAFFRKNRTLKATITAILLGISFYFLLSTTVHPWYVATPLILCVFTKYRFPLVWSFTIILSYSAYGPDGFKENLWLVATEYLLVLGVFLWEVFRKSKKPIVV</sequence>
<dbReference type="OrthoDB" id="1491846at2"/>
<feature type="transmembrane region" description="Helical" evidence="1">
    <location>
        <begin position="349"/>
        <end position="364"/>
    </location>
</feature>
<dbReference type="AlphaFoldDB" id="A0A238VTJ9"/>
<evidence type="ECO:0000256" key="1">
    <source>
        <dbReference type="SAM" id="Phobius"/>
    </source>
</evidence>
<dbReference type="EMBL" id="FZNY01000001">
    <property type="protein sequence ID" value="SNR37113.1"/>
    <property type="molecule type" value="Genomic_DNA"/>
</dbReference>
<dbReference type="GO" id="GO:0016758">
    <property type="term" value="F:hexosyltransferase activity"/>
    <property type="evidence" value="ECO:0007669"/>
    <property type="project" value="InterPro"/>
</dbReference>
<gene>
    <name evidence="2" type="ORF">SAMN06265376_101284</name>
</gene>
<reference evidence="2 3" key="1">
    <citation type="submission" date="2017-06" db="EMBL/GenBank/DDBJ databases">
        <authorList>
            <person name="Kim H.J."/>
            <person name="Triplett B.A."/>
        </authorList>
    </citation>
    <scope>NUCLEOTIDE SEQUENCE [LARGE SCALE GENOMIC DNA]</scope>
    <source>
        <strain evidence="2 3">DSM 25597</strain>
    </source>
</reference>
<feature type="transmembrane region" description="Helical" evidence="1">
    <location>
        <begin position="434"/>
        <end position="453"/>
    </location>
</feature>
<name>A0A238VTJ9_9FLAO</name>
<feature type="transmembrane region" description="Helical" evidence="1">
    <location>
        <begin position="12"/>
        <end position="29"/>
    </location>
</feature>